<evidence type="ECO:0000256" key="2">
    <source>
        <dbReference type="SAM" id="SignalP"/>
    </source>
</evidence>
<dbReference type="eggNOG" id="COG4166">
    <property type="taxonomic scope" value="Bacteria"/>
</dbReference>
<gene>
    <name evidence="3" type="ordered locus">ZPR_1606</name>
</gene>
<dbReference type="STRING" id="655815.ZPR_1606"/>
<keyword evidence="2" id="KW-0732">Signal</keyword>
<name>D5BL42_ZUNPS</name>
<accession>D5BL42</accession>
<dbReference type="PROSITE" id="PS51257">
    <property type="entry name" value="PROKAR_LIPOPROTEIN"/>
    <property type="match status" value="1"/>
</dbReference>
<feature type="signal peptide" evidence="2">
    <location>
        <begin position="1"/>
        <end position="23"/>
    </location>
</feature>
<evidence type="ECO:0008006" key="5">
    <source>
        <dbReference type="Google" id="ProtNLM"/>
    </source>
</evidence>
<dbReference type="EMBL" id="CP001650">
    <property type="protein sequence ID" value="ADF51941.1"/>
    <property type="molecule type" value="Genomic_DNA"/>
</dbReference>
<reference evidence="3 4" key="1">
    <citation type="journal article" date="2010" name="BMC Genomics">
        <title>The complete genome of Zunongwangia profunda SM-A87 reveals its adaptation to the deep-sea environment and ecological role in sedimentary organic nitrogen degradation.</title>
        <authorList>
            <person name="Qin Q.L."/>
            <person name="Zhang X.Y."/>
            <person name="Wang X.M."/>
            <person name="Liu G.M."/>
            <person name="Chen X.L."/>
            <person name="Xie B.B."/>
            <person name="Dang H.Y."/>
            <person name="Zhou B.C."/>
            <person name="Yu J."/>
            <person name="Zhang Y.Z."/>
        </authorList>
    </citation>
    <scope>NUCLEOTIDE SEQUENCE [LARGE SCALE GENOMIC DNA]</scope>
    <source>
        <strain evidence="4">DSM 18752 / CCTCC AB 206139 / SM-A87</strain>
    </source>
</reference>
<keyword evidence="4" id="KW-1185">Reference proteome</keyword>
<evidence type="ECO:0000256" key="1">
    <source>
        <dbReference type="SAM" id="MobiDB-lite"/>
    </source>
</evidence>
<dbReference type="Pfam" id="PF14298">
    <property type="entry name" value="DUF4374"/>
    <property type="match status" value="2"/>
</dbReference>
<feature type="region of interest" description="Disordered" evidence="1">
    <location>
        <begin position="26"/>
        <end position="52"/>
    </location>
</feature>
<dbReference type="AlphaFoldDB" id="D5BL42"/>
<evidence type="ECO:0000313" key="4">
    <source>
        <dbReference type="Proteomes" id="UP000001654"/>
    </source>
</evidence>
<dbReference type="HOGENOM" id="CLU_047524_0_0_10"/>
<dbReference type="KEGG" id="zpr:ZPR_1606"/>
<dbReference type="InterPro" id="IPR025401">
    <property type="entry name" value="DUF4374"/>
</dbReference>
<proteinExistence type="predicted"/>
<organism evidence="3 4">
    <name type="scientific">Zunongwangia profunda (strain DSM 18752 / CCTCC AB 206139 / SM-A87)</name>
    <name type="common">Wangia profunda</name>
    <dbReference type="NCBI Taxonomy" id="655815"/>
    <lineage>
        <taxon>Bacteria</taxon>
        <taxon>Pseudomonadati</taxon>
        <taxon>Bacteroidota</taxon>
        <taxon>Flavobacteriia</taxon>
        <taxon>Flavobacteriales</taxon>
        <taxon>Flavobacteriaceae</taxon>
        <taxon>Zunongwangia</taxon>
    </lineage>
</organism>
<sequence>MTMRQVKSYFLIFLFSTAIFSCSDDDTPINTDKDSEENPDQGAGENPEDPSQIESRYVVAATPNALEGVADYLLALESLNSGEISLVGNGVEQDGTYRYYIRNNNKFFSLLYGQGNPGAVTTYQLNAMGKLDMISDFQAETVQSFTNMDDEILMTKISRNSTNPFASWYRLDTETSQLVGEGQINTQNIIDNDELAFFTWMTQVGDQVYAPFMSVKACCNDMFGTDHPDEAWIAVYSYPEMELQTVIEDDRTSFIGRYFTSGLGVVENGDIYAFSSAVATTNGEASSTKPSAITRIKAGEEVFDQSYFFNLEEASNGYYMTEQTYVGNGVFVLNMSPVATKGAYTTGKRLAIVNVYDKNLIWVEGMPAESDITNITSQNNYVEDDIVHIGVTTEAGSYIYQIDATTAMATRGIEVKGGTITAISKLDIKE</sequence>
<feature type="chain" id="PRO_5003069955" description="DUF4374 domain-containing protein" evidence="2">
    <location>
        <begin position="24"/>
        <end position="430"/>
    </location>
</feature>
<dbReference type="Proteomes" id="UP000001654">
    <property type="component" value="Chromosome"/>
</dbReference>
<evidence type="ECO:0000313" key="3">
    <source>
        <dbReference type="EMBL" id="ADF51941.1"/>
    </source>
</evidence>
<protein>
    <recommendedName>
        <fullName evidence="5">DUF4374 domain-containing protein</fullName>
    </recommendedName>
</protein>